<name>A0ABQ7Z7P6_BRANA</name>
<evidence type="ECO:0000313" key="3">
    <source>
        <dbReference type="Proteomes" id="UP000824890"/>
    </source>
</evidence>
<dbReference type="Proteomes" id="UP000824890">
    <property type="component" value="Unassembled WGS sequence"/>
</dbReference>
<dbReference type="Pfam" id="PF08268">
    <property type="entry name" value="FBA_3"/>
    <property type="match status" value="1"/>
</dbReference>
<feature type="domain" description="F-box associated beta-propeller type 3" evidence="1">
    <location>
        <begin position="54"/>
        <end position="131"/>
    </location>
</feature>
<dbReference type="NCBIfam" id="TIGR01640">
    <property type="entry name" value="F_box_assoc_1"/>
    <property type="match status" value="1"/>
</dbReference>
<dbReference type="InterPro" id="IPR013187">
    <property type="entry name" value="F-box-assoc_dom_typ3"/>
</dbReference>
<evidence type="ECO:0000313" key="2">
    <source>
        <dbReference type="EMBL" id="KAH0876198.1"/>
    </source>
</evidence>
<dbReference type="PANTHER" id="PTHR31111:SF102">
    <property type="entry name" value="F-BOX ASSOCIATED DOMAIN-CONTAINING PROTEIN"/>
    <property type="match status" value="1"/>
</dbReference>
<proteinExistence type="predicted"/>
<gene>
    <name evidence="2" type="ORF">HID58_073560</name>
</gene>
<keyword evidence="3" id="KW-1185">Reference proteome</keyword>
<comment type="caution">
    <text evidence="2">The sequence shown here is derived from an EMBL/GenBank/DDBJ whole genome shotgun (WGS) entry which is preliminary data.</text>
</comment>
<sequence>MRRRGRKDDLNQMREDDLINAFDHIIRKTNLHRPREYRSTVFCIIQRGSSGGGDKDYIIVCFDVRSEKFRCVKDTDGYTQPFRSAPLVNFNGKLASLGPEETVDGSCGSIRLRVLEDVEKGEWSEQRHSCCLRCGRVWLDVLT</sequence>
<organism evidence="2 3">
    <name type="scientific">Brassica napus</name>
    <name type="common">Rape</name>
    <dbReference type="NCBI Taxonomy" id="3708"/>
    <lineage>
        <taxon>Eukaryota</taxon>
        <taxon>Viridiplantae</taxon>
        <taxon>Streptophyta</taxon>
        <taxon>Embryophyta</taxon>
        <taxon>Tracheophyta</taxon>
        <taxon>Spermatophyta</taxon>
        <taxon>Magnoliopsida</taxon>
        <taxon>eudicotyledons</taxon>
        <taxon>Gunneridae</taxon>
        <taxon>Pentapetalae</taxon>
        <taxon>rosids</taxon>
        <taxon>malvids</taxon>
        <taxon>Brassicales</taxon>
        <taxon>Brassicaceae</taxon>
        <taxon>Brassiceae</taxon>
        <taxon>Brassica</taxon>
    </lineage>
</organism>
<protein>
    <recommendedName>
        <fullName evidence="1">F-box associated beta-propeller type 3 domain-containing protein</fullName>
    </recommendedName>
</protein>
<accession>A0ABQ7Z7P6</accession>
<reference evidence="2 3" key="1">
    <citation type="submission" date="2021-05" db="EMBL/GenBank/DDBJ databases">
        <title>Genome Assembly of Synthetic Allotetraploid Brassica napus Reveals Homoeologous Exchanges between Subgenomes.</title>
        <authorList>
            <person name="Davis J.T."/>
        </authorList>
    </citation>
    <scope>NUCLEOTIDE SEQUENCE [LARGE SCALE GENOMIC DNA]</scope>
    <source>
        <strain evidence="3">cv. Da-Ae</strain>
        <tissue evidence="2">Seedling</tissue>
    </source>
</reference>
<evidence type="ECO:0000259" key="1">
    <source>
        <dbReference type="Pfam" id="PF08268"/>
    </source>
</evidence>
<dbReference type="PANTHER" id="PTHR31111">
    <property type="entry name" value="BNAA05G37150D PROTEIN-RELATED"/>
    <property type="match status" value="1"/>
</dbReference>
<dbReference type="InterPro" id="IPR017451">
    <property type="entry name" value="F-box-assoc_interact_dom"/>
</dbReference>
<dbReference type="EMBL" id="JAGKQM010000016">
    <property type="protein sequence ID" value="KAH0876198.1"/>
    <property type="molecule type" value="Genomic_DNA"/>
</dbReference>